<reference evidence="2 3" key="1">
    <citation type="submission" date="2024-11" db="EMBL/GenBank/DDBJ databases">
        <title>Adaptive evolution of stress response genes in parasites aligns with host niche diversity.</title>
        <authorList>
            <person name="Hahn C."/>
            <person name="Resl P."/>
        </authorList>
    </citation>
    <scope>NUCLEOTIDE SEQUENCE [LARGE SCALE GENOMIC DNA]</scope>
    <source>
        <strain evidence="2">EGGRZ-B1_66</strain>
        <tissue evidence="2">Body</tissue>
    </source>
</reference>
<keyword evidence="3" id="KW-1185">Reference proteome</keyword>
<accession>A0ABD2PQQ5</accession>
<feature type="compositionally biased region" description="Polar residues" evidence="1">
    <location>
        <begin position="161"/>
        <end position="172"/>
    </location>
</feature>
<name>A0ABD2PQQ5_9PLAT</name>
<evidence type="ECO:0000256" key="1">
    <source>
        <dbReference type="SAM" id="MobiDB-lite"/>
    </source>
</evidence>
<dbReference type="AlphaFoldDB" id="A0ABD2PQQ5"/>
<comment type="caution">
    <text evidence="2">The sequence shown here is derived from an EMBL/GenBank/DDBJ whole genome shotgun (WGS) entry which is preliminary data.</text>
</comment>
<feature type="region of interest" description="Disordered" evidence="1">
    <location>
        <begin position="161"/>
        <end position="183"/>
    </location>
</feature>
<protein>
    <submittedName>
        <fullName evidence="2">Uncharacterized protein</fullName>
    </submittedName>
</protein>
<gene>
    <name evidence="2" type="ORF">Ciccas_011858</name>
</gene>
<organism evidence="2 3">
    <name type="scientific">Cichlidogyrus casuarinus</name>
    <dbReference type="NCBI Taxonomy" id="1844966"/>
    <lineage>
        <taxon>Eukaryota</taxon>
        <taxon>Metazoa</taxon>
        <taxon>Spiralia</taxon>
        <taxon>Lophotrochozoa</taxon>
        <taxon>Platyhelminthes</taxon>
        <taxon>Monogenea</taxon>
        <taxon>Monopisthocotylea</taxon>
        <taxon>Dactylogyridea</taxon>
        <taxon>Ancyrocephalidae</taxon>
        <taxon>Cichlidogyrus</taxon>
    </lineage>
</organism>
<evidence type="ECO:0000313" key="2">
    <source>
        <dbReference type="EMBL" id="KAL3309594.1"/>
    </source>
</evidence>
<sequence length="183" mass="20603">MISNNPQDPSFFDFDQISSFCNQAFSPTKSISISKSGFSNVNMLVEDDGDGADLLSLIDRSLQDFNESLVLKPKSLVKDDSAYNTAASSLSNQENQHFLLAEQMHRMNLARHNISPKYQENHQLAFRVVKEDAQLSSWNNKYAAPSVQHSTQRRRLQSCTVIGSTGNQNKSPINHRYPSSYVE</sequence>
<proteinExistence type="predicted"/>
<dbReference type="EMBL" id="JBJKFK010003750">
    <property type="protein sequence ID" value="KAL3309594.1"/>
    <property type="molecule type" value="Genomic_DNA"/>
</dbReference>
<evidence type="ECO:0000313" key="3">
    <source>
        <dbReference type="Proteomes" id="UP001626550"/>
    </source>
</evidence>
<dbReference type="Proteomes" id="UP001626550">
    <property type="component" value="Unassembled WGS sequence"/>
</dbReference>